<feature type="non-terminal residue" evidence="2">
    <location>
        <position position="201"/>
    </location>
</feature>
<sequence>MPGVTTRSKSKPAPKVGKKTPGNEVAQKPSKQPRHLKKPTGVVERPQASSGSSQASDGSSEKVAPSKSQSSQASEESSEESTSSKLPSEEEVDLTARLVERVSNEASTLRTEAGRMDQVAEELKRQVQALRAAVQMQTVKRERMEAFVVHWRKVAKKMPYETLWGPENGRVAMYKRPNAPEPVEVTSSDEEGLGLRMKIFV</sequence>
<dbReference type="EMBL" id="JANBPK010001479">
    <property type="protein sequence ID" value="KAJ2922674.1"/>
    <property type="molecule type" value="Genomic_DNA"/>
</dbReference>
<feature type="compositionally biased region" description="Basic residues" evidence="1">
    <location>
        <begin position="8"/>
        <end position="18"/>
    </location>
</feature>
<feature type="region of interest" description="Disordered" evidence="1">
    <location>
        <begin position="1"/>
        <end position="116"/>
    </location>
</feature>
<gene>
    <name evidence="2" type="ORF">H1R20_g14417</name>
</gene>
<comment type="caution">
    <text evidence="2">The sequence shown here is derived from an EMBL/GenBank/DDBJ whole genome shotgun (WGS) entry which is preliminary data.</text>
</comment>
<evidence type="ECO:0000313" key="3">
    <source>
        <dbReference type="Proteomes" id="UP001140091"/>
    </source>
</evidence>
<evidence type="ECO:0000313" key="2">
    <source>
        <dbReference type="EMBL" id="KAJ2922674.1"/>
    </source>
</evidence>
<keyword evidence="3" id="KW-1185">Reference proteome</keyword>
<accession>A0A9W8MBL2</accession>
<reference evidence="2" key="1">
    <citation type="submission" date="2022-06" db="EMBL/GenBank/DDBJ databases">
        <title>Genome Sequence of Candolleomyces eurysporus.</title>
        <authorList>
            <person name="Buettner E."/>
        </authorList>
    </citation>
    <scope>NUCLEOTIDE SEQUENCE</scope>
    <source>
        <strain evidence="2">VTCC 930004</strain>
    </source>
</reference>
<dbReference type="Proteomes" id="UP001140091">
    <property type="component" value="Unassembled WGS sequence"/>
</dbReference>
<organism evidence="2 3">
    <name type="scientific">Candolleomyces eurysporus</name>
    <dbReference type="NCBI Taxonomy" id="2828524"/>
    <lineage>
        <taxon>Eukaryota</taxon>
        <taxon>Fungi</taxon>
        <taxon>Dikarya</taxon>
        <taxon>Basidiomycota</taxon>
        <taxon>Agaricomycotina</taxon>
        <taxon>Agaricomycetes</taxon>
        <taxon>Agaricomycetidae</taxon>
        <taxon>Agaricales</taxon>
        <taxon>Agaricineae</taxon>
        <taxon>Psathyrellaceae</taxon>
        <taxon>Candolleomyces</taxon>
    </lineage>
</organism>
<evidence type="ECO:0000256" key="1">
    <source>
        <dbReference type="SAM" id="MobiDB-lite"/>
    </source>
</evidence>
<feature type="compositionally biased region" description="Low complexity" evidence="1">
    <location>
        <begin position="47"/>
        <end position="58"/>
    </location>
</feature>
<name>A0A9W8MBL2_9AGAR</name>
<feature type="compositionally biased region" description="Low complexity" evidence="1">
    <location>
        <begin position="65"/>
        <end position="86"/>
    </location>
</feature>
<proteinExistence type="predicted"/>
<dbReference type="AlphaFoldDB" id="A0A9W8MBL2"/>
<protein>
    <submittedName>
        <fullName evidence="2">Uncharacterized protein</fullName>
    </submittedName>
</protein>
<dbReference type="OrthoDB" id="10383604at2759"/>